<evidence type="ECO:0000313" key="4">
    <source>
        <dbReference type="Proteomes" id="UP000657574"/>
    </source>
</evidence>
<dbReference type="InterPro" id="IPR045337">
    <property type="entry name" value="MmgE_PrpD_C"/>
</dbReference>
<sequence>MSLDAAVDLRRQGVPAADIRSIEVRTYSAAIDVVGDPRPRTIEEEQFSILFLVAMALIGEPIDREGTKRALHDPEVGRLTASTTVEHDPDFETAIPAHRGAGVTVTEASGAGRSATMRDRLGSPDKPLALTDQQRCPGREANSSPTG</sequence>
<protein>
    <recommendedName>
        <fullName evidence="2">MmgE/PrpD C-terminal domain-containing protein</fullName>
    </recommendedName>
</protein>
<dbReference type="Gene3D" id="3.30.1330.120">
    <property type="entry name" value="2-methylcitrate dehydratase PrpD"/>
    <property type="match status" value="1"/>
</dbReference>
<keyword evidence="4" id="KW-1185">Reference proteome</keyword>
<dbReference type="GO" id="GO:0016829">
    <property type="term" value="F:lyase activity"/>
    <property type="evidence" value="ECO:0007669"/>
    <property type="project" value="InterPro"/>
</dbReference>
<proteinExistence type="predicted"/>
<feature type="domain" description="MmgE/PrpD C-terminal" evidence="2">
    <location>
        <begin position="3"/>
        <end position="129"/>
    </location>
</feature>
<organism evidence="3 4">
    <name type="scientific">Streptomyces brasiliensis</name>
    <dbReference type="NCBI Taxonomy" id="1954"/>
    <lineage>
        <taxon>Bacteria</taxon>
        <taxon>Bacillati</taxon>
        <taxon>Actinomycetota</taxon>
        <taxon>Actinomycetes</taxon>
        <taxon>Kitasatosporales</taxon>
        <taxon>Streptomycetaceae</taxon>
        <taxon>Streptomyces</taxon>
    </lineage>
</organism>
<dbReference type="SUPFAM" id="SSF103378">
    <property type="entry name" value="2-methylcitrate dehydratase PrpD"/>
    <property type="match status" value="1"/>
</dbReference>
<gene>
    <name evidence="3" type="ORF">GCM10010121_062730</name>
</gene>
<dbReference type="InterPro" id="IPR042188">
    <property type="entry name" value="MmgE/PrpD_sf_2"/>
</dbReference>
<dbReference type="InterPro" id="IPR036148">
    <property type="entry name" value="MmgE/PrpD_sf"/>
</dbReference>
<dbReference type="PANTHER" id="PTHR16943:SF8">
    <property type="entry name" value="2-METHYLCITRATE DEHYDRATASE"/>
    <property type="match status" value="1"/>
</dbReference>
<reference evidence="3" key="1">
    <citation type="journal article" date="2014" name="Int. J. Syst. Evol. Microbiol.">
        <title>Complete genome sequence of Corynebacterium casei LMG S-19264T (=DSM 44701T), isolated from a smear-ripened cheese.</title>
        <authorList>
            <consortium name="US DOE Joint Genome Institute (JGI-PGF)"/>
            <person name="Walter F."/>
            <person name="Albersmeier A."/>
            <person name="Kalinowski J."/>
            <person name="Ruckert C."/>
        </authorList>
    </citation>
    <scope>NUCLEOTIDE SEQUENCE</scope>
    <source>
        <strain evidence="3">JCM 3086</strain>
    </source>
</reference>
<reference evidence="3" key="2">
    <citation type="submission" date="2020-09" db="EMBL/GenBank/DDBJ databases">
        <authorList>
            <person name="Sun Q."/>
            <person name="Ohkuma M."/>
        </authorList>
    </citation>
    <scope>NUCLEOTIDE SEQUENCE</scope>
    <source>
        <strain evidence="3">JCM 3086</strain>
    </source>
</reference>
<dbReference type="AlphaFoldDB" id="A0A917NZA2"/>
<name>A0A917NZA2_9ACTN</name>
<evidence type="ECO:0000313" key="3">
    <source>
        <dbReference type="EMBL" id="GGJ42942.1"/>
    </source>
</evidence>
<dbReference type="InterPro" id="IPR005656">
    <property type="entry name" value="MmgE_PrpD"/>
</dbReference>
<dbReference type="PANTHER" id="PTHR16943">
    <property type="entry name" value="2-METHYLCITRATE DEHYDRATASE-RELATED"/>
    <property type="match status" value="1"/>
</dbReference>
<dbReference type="Pfam" id="PF19305">
    <property type="entry name" value="MmgE_PrpD_C"/>
    <property type="match status" value="1"/>
</dbReference>
<comment type="caution">
    <text evidence="3">The sequence shown here is derived from an EMBL/GenBank/DDBJ whole genome shotgun (WGS) entry which is preliminary data.</text>
</comment>
<evidence type="ECO:0000259" key="2">
    <source>
        <dbReference type="Pfam" id="PF19305"/>
    </source>
</evidence>
<dbReference type="EMBL" id="BMQA01000027">
    <property type="protein sequence ID" value="GGJ42942.1"/>
    <property type="molecule type" value="Genomic_DNA"/>
</dbReference>
<evidence type="ECO:0000256" key="1">
    <source>
        <dbReference type="SAM" id="MobiDB-lite"/>
    </source>
</evidence>
<accession>A0A917NZA2</accession>
<feature type="region of interest" description="Disordered" evidence="1">
    <location>
        <begin position="93"/>
        <end position="147"/>
    </location>
</feature>
<dbReference type="Proteomes" id="UP000657574">
    <property type="component" value="Unassembled WGS sequence"/>
</dbReference>